<feature type="region of interest" description="Disordered" evidence="5">
    <location>
        <begin position="842"/>
        <end position="971"/>
    </location>
</feature>
<gene>
    <name evidence="7" type="ORF">J4Q44_G00044580</name>
</gene>
<feature type="compositionally biased region" description="Basic and acidic residues" evidence="5">
    <location>
        <begin position="162"/>
        <end position="184"/>
    </location>
</feature>
<dbReference type="EMBL" id="JAGTTL010000003">
    <property type="protein sequence ID" value="KAK6325116.1"/>
    <property type="molecule type" value="Genomic_DNA"/>
</dbReference>
<feature type="compositionally biased region" description="Polar residues" evidence="5">
    <location>
        <begin position="647"/>
        <end position="671"/>
    </location>
</feature>
<feature type="compositionally biased region" description="Low complexity" evidence="5">
    <location>
        <begin position="1085"/>
        <end position="1098"/>
    </location>
</feature>
<dbReference type="FunFam" id="2.30.42.10:FF:000078">
    <property type="entry name" value="Partitioning defective 3 homolog B"/>
    <property type="match status" value="1"/>
</dbReference>
<feature type="compositionally biased region" description="Polar residues" evidence="5">
    <location>
        <begin position="418"/>
        <end position="428"/>
    </location>
</feature>
<feature type="region of interest" description="Disordered" evidence="5">
    <location>
        <begin position="87"/>
        <end position="114"/>
    </location>
</feature>
<feature type="compositionally biased region" description="Basic and acidic residues" evidence="5">
    <location>
        <begin position="330"/>
        <end position="344"/>
    </location>
</feature>
<dbReference type="InterPro" id="IPR001478">
    <property type="entry name" value="PDZ"/>
</dbReference>
<evidence type="ECO:0000313" key="7">
    <source>
        <dbReference type="EMBL" id="KAK6325116.1"/>
    </source>
</evidence>
<feature type="compositionally biased region" description="Basic and acidic residues" evidence="5">
    <location>
        <begin position="1142"/>
        <end position="1155"/>
    </location>
</feature>
<sequence length="1285" mass="141812">MKVTVTFGATAVVVPCKGEWTVRELIDQANQRYRKILEQNGEDFLVRTHHVEYCDGGILDLDDLLTDLVEDRDKLVAVFEAQELQRGATVSPVGSSGGSTGHSSPSQYSKPDPYERQTSYLQPIRGGEIEVNASTLKANTPLLVRSSSDSALAPPLEIVKPPPDDLNARPAETDASHALTRRGEPKDRLRLDIPTTAKMSRVTLSPLTKTVELSGEQGPLGIHVVPYCSSLSGRTLGLHIKSIEANSRSKREGIFQEDECIVQINGTELMDKTFAQSQEVFRQAMSSPLVRLEVLPLANKQRYEKRLIGQLFTDGHDSVPKAKSPLMIHRKMDAKPEVKPETVKPEQINPKLEPRRPDLHVLRSKTPDLPASLTLQGEHQTGHIPEERPLSVSPAVRDRDGASPTAVGGNESPLPQEKSPTWLPNLTNQMGGRKLKIDLKKGTEGLGFTVVTRDSTVHGPGPILIKNILPRGAAIKDGRLQTGDHILEVNGVDMTDRTQEELVAMLRSTKQGECVSVVVARQEEIFLPRVLKGEEASPLLLEDGREQLMFEVPLNDTGSAGLGISLKGNKSREKGEDLGIFIKSIIHGGAAYKDGRLRVNDQLIAVNGEALLGRSNHAAMETLRHSMSWEGNARGTIQLVLLRPAPSSGSAHNTTANAQESQEVASPQSHQVPDGPSGPPAPATALESHRHSNGPSPQLPSQPPMVPNNIYYSFRAPPTNGGHAHYKEEEEMEEDFPPPPSTGAVEEMNAKLQNTTHPHRSEWNKAPYIPEGPLHPDTQTAQQPRQTDNPRTRNSKSMDLVADESNMRSLAEQRPVSSSRESDLGPTLGLWKSCSLESLQSAVSEARQLSQQSKVPFHRPRPHMVRGRGCNQSFRVAIDKSYDGPSEPEDDDLSEQSSGRDTPASGSSRQDQIESEEGKKKKKKTKGKKKSKEKVKKKTEDSEDQEKKAKKKGFGLLRFGKKKEAKSKAEVKAAKQKFEVLSEEELDKIEERVRHDLRNMEVRDVHVTPDPLPPDMEDDDQDPNYARINTFREPPKGPSPSYLSRTPSPQRALGGPPPAGPSHSRQPSAEDLEGLYAKVNKQRAPPSTSTSQLQPPLSDSERVQKLRRELQQARAAPAYEELEVTRRRALDYDPPRMAVRGPDTRPAPRYEDVERQYAAQSRRADPKDYPIQSRTAPGYPGRDNYYPPREAQPHPSSLPRAISLPGPPQVDPRYYPSLPHQHRAAHRQDVPPTTGTRDPRYETVGRGGYRDASPGRFASPDRSGGGYRDGRQPDPRQKNAMIGAV</sequence>
<dbReference type="Pfam" id="PF00595">
    <property type="entry name" value="PDZ"/>
    <property type="match status" value="2"/>
</dbReference>
<dbReference type="PANTHER" id="PTHR16484:SF4">
    <property type="entry name" value="PARTITIONING DEFECTIVE 3 HOMOLOG B"/>
    <property type="match status" value="1"/>
</dbReference>
<dbReference type="GO" id="GO:0005938">
    <property type="term" value="C:cell cortex"/>
    <property type="evidence" value="ECO:0007669"/>
    <property type="project" value="TreeGrafter"/>
</dbReference>
<feature type="compositionally biased region" description="Basic and acidic residues" evidence="5">
    <location>
        <begin position="996"/>
        <end position="1007"/>
    </location>
</feature>
<comment type="caution">
    <text evidence="7">The sequence shown here is derived from an EMBL/GenBank/DDBJ whole genome shotgun (WGS) entry which is preliminary data.</text>
</comment>
<dbReference type="GO" id="GO:0000226">
    <property type="term" value="P:microtubule cytoskeleton organization"/>
    <property type="evidence" value="ECO:0007669"/>
    <property type="project" value="TreeGrafter"/>
</dbReference>
<feature type="compositionally biased region" description="Basic and acidic residues" evidence="5">
    <location>
        <begin position="380"/>
        <end position="389"/>
    </location>
</feature>
<accession>A0AAN8R4M3</accession>
<feature type="compositionally biased region" description="Polar residues" evidence="5">
    <location>
        <begin position="895"/>
        <end position="910"/>
    </location>
</feature>
<keyword evidence="2" id="KW-0132">Cell division</keyword>
<feature type="compositionally biased region" description="Pro residues" evidence="5">
    <location>
        <begin position="697"/>
        <end position="706"/>
    </location>
</feature>
<dbReference type="CDD" id="cd23058">
    <property type="entry name" value="PDZ2_Par3-like"/>
    <property type="match status" value="1"/>
</dbReference>
<keyword evidence="4" id="KW-0131">Cell cycle</keyword>
<dbReference type="Pfam" id="PF12053">
    <property type="entry name" value="Par3_HAL_N_term"/>
    <property type="match status" value="1"/>
</dbReference>
<dbReference type="SMART" id="SM00228">
    <property type="entry name" value="PDZ"/>
    <property type="match status" value="3"/>
</dbReference>
<feature type="compositionally biased region" description="Basic and acidic residues" evidence="5">
    <location>
        <begin position="1123"/>
        <end position="1134"/>
    </location>
</feature>
<dbReference type="GO" id="GO:0035091">
    <property type="term" value="F:phosphatidylinositol binding"/>
    <property type="evidence" value="ECO:0007669"/>
    <property type="project" value="TreeGrafter"/>
</dbReference>
<dbReference type="InterPro" id="IPR021922">
    <property type="entry name" value="Par3/HAL_N"/>
</dbReference>
<evidence type="ECO:0000313" key="8">
    <source>
        <dbReference type="Proteomes" id="UP001356427"/>
    </source>
</evidence>
<dbReference type="GO" id="GO:0008104">
    <property type="term" value="P:intracellular protein localization"/>
    <property type="evidence" value="ECO:0007669"/>
    <property type="project" value="TreeGrafter"/>
</dbReference>
<feature type="region of interest" description="Disordered" evidence="5">
    <location>
        <begin position="996"/>
        <end position="1285"/>
    </location>
</feature>
<dbReference type="Gene3D" id="2.30.42.10">
    <property type="match status" value="3"/>
</dbReference>
<feature type="compositionally biased region" description="Polar residues" evidence="5">
    <location>
        <begin position="777"/>
        <end position="789"/>
    </location>
</feature>
<name>A0AAN8R4M3_9TELE</name>
<evidence type="ECO:0000256" key="5">
    <source>
        <dbReference type="SAM" id="MobiDB-lite"/>
    </source>
</evidence>
<dbReference type="FunFam" id="2.30.42.10:FF:000011">
    <property type="entry name" value="partitioning defective 3 homolog isoform X1"/>
    <property type="match status" value="1"/>
</dbReference>
<evidence type="ECO:0000256" key="4">
    <source>
        <dbReference type="ARBA" id="ARBA00023306"/>
    </source>
</evidence>
<feature type="compositionally biased region" description="Basic and acidic residues" evidence="5">
    <location>
        <begin position="1268"/>
        <end position="1277"/>
    </location>
</feature>
<dbReference type="GO" id="GO:0051660">
    <property type="term" value="P:establishment of centrosome localization"/>
    <property type="evidence" value="ECO:0007669"/>
    <property type="project" value="TreeGrafter"/>
</dbReference>
<feature type="compositionally biased region" description="Basic residues" evidence="5">
    <location>
        <begin position="948"/>
        <end position="965"/>
    </location>
</feature>
<dbReference type="CDD" id="cd23059">
    <property type="entry name" value="PDZ3_Par3-like"/>
    <property type="match status" value="1"/>
</dbReference>
<feature type="domain" description="PDZ" evidence="6">
    <location>
        <begin position="436"/>
        <end position="509"/>
    </location>
</feature>
<evidence type="ECO:0000259" key="6">
    <source>
        <dbReference type="PROSITE" id="PS50106"/>
    </source>
</evidence>
<organism evidence="7 8">
    <name type="scientific">Coregonus suidteri</name>
    <dbReference type="NCBI Taxonomy" id="861788"/>
    <lineage>
        <taxon>Eukaryota</taxon>
        <taxon>Metazoa</taxon>
        <taxon>Chordata</taxon>
        <taxon>Craniata</taxon>
        <taxon>Vertebrata</taxon>
        <taxon>Euteleostomi</taxon>
        <taxon>Actinopterygii</taxon>
        <taxon>Neopterygii</taxon>
        <taxon>Teleostei</taxon>
        <taxon>Protacanthopterygii</taxon>
        <taxon>Salmoniformes</taxon>
        <taxon>Salmonidae</taxon>
        <taxon>Coregoninae</taxon>
        <taxon>Coregonus</taxon>
    </lineage>
</organism>
<dbReference type="GO" id="GO:0030010">
    <property type="term" value="P:establishment of cell polarity"/>
    <property type="evidence" value="ECO:0007669"/>
    <property type="project" value="TreeGrafter"/>
</dbReference>
<feature type="compositionally biased region" description="Polar residues" evidence="5">
    <location>
        <begin position="842"/>
        <end position="854"/>
    </location>
</feature>
<dbReference type="GO" id="GO:0045197">
    <property type="term" value="P:establishment or maintenance of epithelial cell apical/basal polarity"/>
    <property type="evidence" value="ECO:0007669"/>
    <property type="project" value="TreeGrafter"/>
</dbReference>
<comment type="similarity">
    <text evidence="1">Belongs to the PAR3 family.</text>
</comment>
<dbReference type="Gene3D" id="3.10.20.90">
    <property type="entry name" value="Phosphatidylinositol 3-kinase Catalytic Subunit, Chain A, domain 1"/>
    <property type="match status" value="1"/>
</dbReference>
<evidence type="ECO:0000256" key="2">
    <source>
        <dbReference type="ARBA" id="ARBA00022618"/>
    </source>
</evidence>
<feature type="region of interest" description="Disordered" evidence="5">
    <location>
        <begin position="645"/>
        <end position="829"/>
    </location>
</feature>
<feature type="domain" description="PDZ" evidence="6">
    <location>
        <begin position="551"/>
        <end position="626"/>
    </location>
</feature>
<dbReference type="InterPro" id="IPR052213">
    <property type="entry name" value="PAR3"/>
</dbReference>
<feature type="compositionally biased region" description="Basic residues" evidence="5">
    <location>
        <begin position="856"/>
        <end position="866"/>
    </location>
</feature>
<dbReference type="CDD" id="cd06691">
    <property type="entry name" value="PDZ1_Par3-like"/>
    <property type="match status" value="1"/>
</dbReference>
<feature type="compositionally biased region" description="Basic and acidic residues" evidence="5">
    <location>
        <begin position="352"/>
        <end position="361"/>
    </location>
</feature>
<keyword evidence="3" id="KW-0677">Repeat</keyword>
<reference evidence="7 8" key="1">
    <citation type="submission" date="2021-04" db="EMBL/GenBank/DDBJ databases">
        <authorList>
            <person name="De Guttry C."/>
            <person name="Zahm M."/>
            <person name="Klopp C."/>
            <person name="Cabau C."/>
            <person name="Louis A."/>
            <person name="Berthelot C."/>
            <person name="Parey E."/>
            <person name="Roest Crollius H."/>
            <person name="Montfort J."/>
            <person name="Robinson-Rechavi M."/>
            <person name="Bucao C."/>
            <person name="Bouchez O."/>
            <person name="Gislard M."/>
            <person name="Lluch J."/>
            <person name="Milhes M."/>
            <person name="Lampietro C."/>
            <person name="Lopez Roques C."/>
            <person name="Donnadieu C."/>
            <person name="Braasch I."/>
            <person name="Desvignes T."/>
            <person name="Postlethwait J."/>
            <person name="Bobe J."/>
            <person name="Wedekind C."/>
            <person name="Guiguen Y."/>
        </authorList>
    </citation>
    <scope>NUCLEOTIDE SEQUENCE [LARGE SCALE GENOMIC DNA]</scope>
    <source>
        <strain evidence="7">Cs_M1</strain>
        <tissue evidence="7">Blood</tissue>
    </source>
</reference>
<protein>
    <recommendedName>
        <fullName evidence="6">PDZ domain-containing protein</fullName>
    </recommendedName>
</protein>
<feature type="compositionally biased region" description="Basic residues" evidence="5">
    <location>
        <begin position="920"/>
        <end position="937"/>
    </location>
</feature>
<evidence type="ECO:0000256" key="3">
    <source>
        <dbReference type="ARBA" id="ARBA00022737"/>
    </source>
</evidence>
<proteinExistence type="inferred from homology"/>
<dbReference type="InterPro" id="IPR036034">
    <property type="entry name" value="PDZ_sf"/>
</dbReference>
<dbReference type="PANTHER" id="PTHR16484">
    <property type="entry name" value="PARTITIONING DEFECTIVE 3 RELATED"/>
    <property type="match status" value="1"/>
</dbReference>
<feature type="compositionally biased region" description="Basic and acidic residues" evidence="5">
    <location>
        <begin position="1099"/>
        <end position="1111"/>
    </location>
</feature>
<keyword evidence="8" id="KW-1185">Reference proteome</keyword>
<dbReference type="PROSITE" id="PS50106">
    <property type="entry name" value="PDZ"/>
    <property type="match status" value="2"/>
</dbReference>
<dbReference type="SUPFAM" id="SSF50156">
    <property type="entry name" value="PDZ domain-like"/>
    <property type="match status" value="3"/>
</dbReference>
<evidence type="ECO:0000256" key="1">
    <source>
        <dbReference type="ARBA" id="ARBA00005358"/>
    </source>
</evidence>
<feature type="region of interest" description="Disordered" evidence="5">
    <location>
        <begin position="318"/>
        <end position="428"/>
    </location>
</feature>
<dbReference type="Proteomes" id="UP001356427">
    <property type="component" value="Unassembled WGS sequence"/>
</dbReference>
<dbReference type="GO" id="GO:0016324">
    <property type="term" value="C:apical plasma membrane"/>
    <property type="evidence" value="ECO:0007669"/>
    <property type="project" value="TreeGrafter"/>
</dbReference>
<feature type="region of interest" description="Disordered" evidence="5">
    <location>
        <begin position="154"/>
        <end position="184"/>
    </location>
</feature>
<dbReference type="GO" id="GO:0007155">
    <property type="term" value="P:cell adhesion"/>
    <property type="evidence" value="ECO:0007669"/>
    <property type="project" value="TreeGrafter"/>
</dbReference>
<dbReference type="GO" id="GO:0005912">
    <property type="term" value="C:adherens junction"/>
    <property type="evidence" value="ECO:0007669"/>
    <property type="project" value="TreeGrafter"/>
</dbReference>
<dbReference type="GO" id="GO:0043296">
    <property type="term" value="C:apical junction complex"/>
    <property type="evidence" value="ECO:0007669"/>
    <property type="project" value="TreeGrafter"/>
</dbReference>
<dbReference type="GO" id="GO:0051301">
    <property type="term" value="P:cell division"/>
    <property type="evidence" value="ECO:0007669"/>
    <property type="project" value="UniProtKB-KW"/>
</dbReference>